<keyword evidence="1" id="KW-0732">Signal</keyword>
<reference evidence="2 3" key="1">
    <citation type="journal article" date="2016" name="Nat. Commun.">
        <title>Thousands of microbial genomes shed light on interconnected biogeochemical processes in an aquifer system.</title>
        <authorList>
            <person name="Anantharaman K."/>
            <person name="Brown C.T."/>
            <person name="Hug L.A."/>
            <person name="Sharon I."/>
            <person name="Castelle C.J."/>
            <person name="Probst A.J."/>
            <person name="Thomas B.C."/>
            <person name="Singh A."/>
            <person name="Wilkins M.J."/>
            <person name="Karaoz U."/>
            <person name="Brodie E.L."/>
            <person name="Williams K.H."/>
            <person name="Hubbard S.S."/>
            <person name="Banfield J.F."/>
        </authorList>
    </citation>
    <scope>NUCLEOTIDE SEQUENCE [LARGE SCALE GENOMIC DNA]</scope>
</reference>
<name>A0A1G2SZ16_9BACT</name>
<evidence type="ECO:0000313" key="2">
    <source>
        <dbReference type="EMBL" id="OHA90296.1"/>
    </source>
</evidence>
<dbReference type="AlphaFoldDB" id="A0A1G2SZ16"/>
<dbReference type="PROSITE" id="PS51257">
    <property type="entry name" value="PROKAR_LIPOPROTEIN"/>
    <property type="match status" value="1"/>
</dbReference>
<evidence type="ECO:0000313" key="3">
    <source>
        <dbReference type="Proteomes" id="UP000178107"/>
    </source>
</evidence>
<gene>
    <name evidence="2" type="ORF">A2838_01695</name>
</gene>
<feature type="signal peptide" evidence="1">
    <location>
        <begin position="1"/>
        <end position="33"/>
    </location>
</feature>
<organism evidence="2 3">
    <name type="scientific">Candidatus Zambryskibacteria bacterium RIFCSPHIGHO2_01_FULL_46_25</name>
    <dbReference type="NCBI Taxonomy" id="1802738"/>
    <lineage>
        <taxon>Bacteria</taxon>
        <taxon>Candidatus Zambryskiibacteriota</taxon>
    </lineage>
</organism>
<proteinExistence type="predicted"/>
<evidence type="ECO:0000256" key="1">
    <source>
        <dbReference type="SAM" id="SignalP"/>
    </source>
</evidence>
<protein>
    <submittedName>
        <fullName evidence="2">Uncharacterized protein</fullName>
    </submittedName>
</protein>
<sequence length="191" mass="20912">MQKINRDRVLEVKILIVLAAIISLLALACTASAQTTGFVESYNTISDSTTPQVDIYAKGPIKGKLGWTVWSLSSKGWSEGHAGLTFAPAGWMELSGSLGIETDENPLRGSVSFWVGKGRWSYLSIHEHGGSGYWFRHLATFEVTKTFFVGVNSTRFLGTGPYIEKKFGKVSFWGTYAVGDDKGVIGARFNF</sequence>
<comment type="caution">
    <text evidence="2">The sequence shown here is derived from an EMBL/GenBank/DDBJ whole genome shotgun (WGS) entry which is preliminary data.</text>
</comment>
<dbReference type="EMBL" id="MHVH01000005">
    <property type="protein sequence ID" value="OHA90296.1"/>
    <property type="molecule type" value="Genomic_DNA"/>
</dbReference>
<feature type="chain" id="PRO_5009584508" evidence="1">
    <location>
        <begin position="34"/>
        <end position="191"/>
    </location>
</feature>
<dbReference type="Proteomes" id="UP000178107">
    <property type="component" value="Unassembled WGS sequence"/>
</dbReference>
<accession>A0A1G2SZ16</accession>